<dbReference type="FunCoup" id="H2ATG2">
    <property type="interactions" value="2"/>
</dbReference>
<feature type="coiled-coil region" evidence="1">
    <location>
        <begin position="41"/>
        <end position="72"/>
    </location>
</feature>
<name>H2ATG2_KAZAF</name>
<evidence type="ECO:0008006" key="5">
    <source>
        <dbReference type="Google" id="ProtNLM"/>
    </source>
</evidence>
<dbReference type="OrthoDB" id="4063321at2759"/>
<dbReference type="HOGENOM" id="CLU_165604_1_0_1"/>
<evidence type="ECO:0000313" key="4">
    <source>
        <dbReference type="Proteomes" id="UP000005220"/>
    </source>
</evidence>
<proteinExistence type="predicted"/>
<gene>
    <name evidence="3" type="primary">KAFR0D00160</name>
    <name evidence="3" type="ORF">KAFR_0D00160</name>
</gene>
<evidence type="ECO:0000313" key="3">
    <source>
        <dbReference type="EMBL" id="CCF57662.1"/>
    </source>
</evidence>
<reference evidence="3 4" key="1">
    <citation type="journal article" date="2011" name="Proc. Natl. Acad. Sci. U.S.A.">
        <title>Evolutionary erosion of yeast sex chromosomes by mating-type switching accidents.</title>
        <authorList>
            <person name="Gordon J.L."/>
            <person name="Armisen D."/>
            <person name="Proux-Wera E."/>
            <person name="Oheigeartaigh S.S."/>
            <person name="Byrne K.P."/>
            <person name="Wolfe K.H."/>
        </authorList>
    </citation>
    <scope>NUCLEOTIDE SEQUENCE [LARGE SCALE GENOMIC DNA]</scope>
    <source>
        <strain evidence="4">ATCC 22294 / BCRC 22015 / CBS 2517 / CECT 1963 / NBRC 1671 / NRRL Y-8276</strain>
    </source>
</reference>
<keyword evidence="4" id="KW-1185">Reference proteome</keyword>
<dbReference type="EMBL" id="HE650824">
    <property type="protein sequence ID" value="CCF57662.1"/>
    <property type="molecule type" value="Genomic_DNA"/>
</dbReference>
<dbReference type="Proteomes" id="UP000005220">
    <property type="component" value="Chromosome 4"/>
</dbReference>
<organism evidence="3 4">
    <name type="scientific">Kazachstania africana (strain ATCC 22294 / BCRC 22015 / CBS 2517 / CECT 1963 / NBRC 1671 / NRRL Y-8276)</name>
    <name type="common">Yeast</name>
    <name type="synonym">Kluyveromyces africanus</name>
    <dbReference type="NCBI Taxonomy" id="1071382"/>
    <lineage>
        <taxon>Eukaryota</taxon>
        <taxon>Fungi</taxon>
        <taxon>Dikarya</taxon>
        <taxon>Ascomycota</taxon>
        <taxon>Saccharomycotina</taxon>
        <taxon>Saccharomycetes</taxon>
        <taxon>Saccharomycetales</taxon>
        <taxon>Saccharomycetaceae</taxon>
        <taxon>Kazachstania</taxon>
    </lineage>
</organism>
<dbReference type="RefSeq" id="XP_003956797.1">
    <property type="nucleotide sequence ID" value="XM_003956748.1"/>
</dbReference>
<dbReference type="InParanoid" id="H2ATG2"/>
<protein>
    <recommendedName>
        <fullName evidence="5">Antisense of depressing factor protein 1</fullName>
    </recommendedName>
</protein>
<sequence>MGKSKTARQAGGNRIKKIKSRKNVISQSERKKNKLIVEKFNQQTITNVQELNKDLKKDKRRLSKTKNALETKKLLHDQARDHEVKQNIETKLKETEDSMLKQIEMISGFSL</sequence>
<evidence type="ECO:0000256" key="2">
    <source>
        <dbReference type="SAM" id="MobiDB-lite"/>
    </source>
</evidence>
<feature type="region of interest" description="Disordered" evidence="2">
    <location>
        <begin position="1"/>
        <end position="28"/>
    </location>
</feature>
<keyword evidence="1" id="KW-0175">Coiled coil</keyword>
<dbReference type="KEGG" id="kaf:KAFR_0D00160"/>
<evidence type="ECO:0000256" key="1">
    <source>
        <dbReference type="SAM" id="Coils"/>
    </source>
</evidence>
<dbReference type="GeneID" id="13885644"/>
<dbReference type="AlphaFoldDB" id="H2ATG2"/>
<accession>H2ATG2</accession>